<name>A0AAU7YN43_9RICK</name>
<dbReference type="AlphaFoldDB" id="A0AAU7YN43"/>
<evidence type="ECO:0000313" key="1">
    <source>
        <dbReference type="EMBL" id="XCA34160.1"/>
    </source>
</evidence>
<protein>
    <submittedName>
        <fullName evidence="1">Uncharacterized protein</fullName>
    </submittedName>
</protein>
<dbReference type="EMBL" id="CP158587">
    <property type="protein sequence ID" value="XCA34160.1"/>
    <property type="molecule type" value="Genomic_DNA"/>
</dbReference>
<reference evidence="1" key="1">
    <citation type="submission" date="2024-06" db="EMBL/GenBank/DDBJ databases">
        <title>Genome assembly of the Oeneis chryxus ivallda.</title>
        <authorList>
            <person name="MacDonald Z."/>
            <person name="Shaffer H.B."/>
            <person name="Gillespie T."/>
            <person name="Marimuthu M.P.A."/>
            <person name="Nguyen O."/>
            <person name="Fairbairn C.W."/>
            <person name="Seligmann W.E."/>
            <person name="Escalona M."/>
            <person name="Miller C."/>
            <person name="Toffelmier E."/>
        </authorList>
    </citation>
    <scope>NUCLEOTIDE SEQUENCE</scope>
    <source>
        <strain evidence="1">CCGP_102_HBS-TG_Oc004</strain>
    </source>
</reference>
<accession>A0AAU7YN43</accession>
<gene>
    <name evidence="1" type="ORF">ABS861_01770</name>
</gene>
<sequence length="58" mass="6668">MTNSVNELSNEAPIILTWVPRVRGASLPNGKNSTLNYLEIIKKQRGERHISGYKWSWI</sequence>
<organism evidence="1">
    <name type="scientific">Wolbachia endosymbiont of Oeneis ivallda</name>
    <dbReference type="NCBI Taxonomy" id="3171168"/>
    <lineage>
        <taxon>Bacteria</taxon>
        <taxon>Pseudomonadati</taxon>
        <taxon>Pseudomonadota</taxon>
        <taxon>Alphaproteobacteria</taxon>
        <taxon>Rickettsiales</taxon>
        <taxon>Anaplasmataceae</taxon>
        <taxon>Wolbachieae</taxon>
        <taxon>Wolbachia</taxon>
    </lineage>
</organism>
<proteinExistence type="predicted"/>